<dbReference type="InterPro" id="IPR036236">
    <property type="entry name" value="Znf_C2H2_sf"/>
</dbReference>
<dbReference type="EMBL" id="JADGJD010002998">
    <property type="protein sequence ID" value="KAJ3026480.1"/>
    <property type="molecule type" value="Genomic_DNA"/>
</dbReference>
<evidence type="ECO:0000313" key="6">
    <source>
        <dbReference type="EMBL" id="KAJ3026480.1"/>
    </source>
</evidence>
<evidence type="ECO:0000256" key="1">
    <source>
        <dbReference type="ARBA" id="ARBA00022723"/>
    </source>
</evidence>
<dbReference type="PROSITE" id="PS00028">
    <property type="entry name" value="ZINC_FINGER_C2H2_1"/>
    <property type="match status" value="2"/>
</dbReference>
<dbReference type="AlphaFoldDB" id="A0AAD5RZH8"/>
<dbReference type="InterPro" id="IPR013087">
    <property type="entry name" value="Znf_C2H2_type"/>
</dbReference>
<proteinExistence type="predicted"/>
<dbReference type="Gene3D" id="3.30.160.60">
    <property type="entry name" value="Classic Zinc Finger"/>
    <property type="match status" value="3"/>
</dbReference>
<dbReference type="PANTHER" id="PTHR23235:SF120">
    <property type="entry name" value="KRUPPEL-LIKE FACTOR 15"/>
    <property type="match status" value="1"/>
</dbReference>
<evidence type="ECO:0000256" key="2">
    <source>
        <dbReference type="ARBA" id="ARBA00022771"/>
    </source>
</evidence>
<dbReference type="GO" id="GO:0008270">
    <property type="term" value="F:zinc ion binding"/>
    <property type="evidence" value="ECO:0007669"/>
    <property type="project" value="UniProtKB-KW"/>
</dbReference>
<evidence type="ECO:0000256" key="3">
    <source>
        <dbReference type="ARBA" id="ARBA00022833"/>
    </source>
</evidence>
<evidence type="ECO:0000256" key="4">
    <source>
        <dbReference type="PROSITE-ProRule" id="PRU00042"/>
    </source>
</evidence>
<dbReference type="PANTHER" id="PTHR23235">
    <property type="entry name" value="KRUEPPEL-LIKE TRANSCRIPTION FACTOR"/>
    <property type="match status" value="1"/>
</dbReference>
<dbReference type="Proteomes" id="UP001212841">
    <property type="component" value="Unassembled WGS sequence"/>
</dbReference>
<dbReference type="Pfam" id="PF00096">
    <property type="entry name" value="zf-C2H2"/>
    <property type="match status" value="3"/>
</dbReference>
<feature type="domain" description="C2H2-type" evidence="5">
    <location>
        <begin position="98"/>
        <end position="116"/>
    </location>
</feature>
<sequence length="139" mass="15491">MPMKKLVAKGMLDDDGRLAGGGVMTTSWSVAGRKEKRTYPCEFEGCGKVFTKLYNLKSHMLTHTGDRPFQCPLCPLNFRRKHDLVRHTQSLHMKAKPFHCDVCGQDFARADGLKRHTHADDQAAGQMMGVKMEGTLSPG</sequence>
<accession>A0AAD5RZH8</accession>
<reference evidence="6" key="1">
    <citation type="submission" date="2020-05" db="EMBL/GenBank/DDBJ databases">
        <title>Phylogenomic resolution of chytrid fungi.</title>
        <authorList>
            <person name="Stajich J.E."/>
            <person name="Amses K."/>
            <person name="Simmons R."/>
            <person name="Seto K."/>
            <person name="Myers J."/>
            <person name="Bonds A."/>
            <person name="Quandt C.A."/>
            <person name="Barry K."/>
            <person name="Liu P."/>
            <person name="Grigoriev I."/>
            <person name="Longcore J.E."/>
            <person name="James T.Y."/>
        </authorList>
    </citation>
    <scope>NUCLEOTIDE SEQUENCE</scope>
    <source>
        <strain evidence="6">JEL0318</strain>
    </source>
</reference>
<organism evidence="6 7">
    <name type="scientific">Rhizophlyctis rosea</name>
    <dbReference type="NCBI Taxonomy" id="64517"/>
    <lineage>
        <taxon>Eukaryota</taxon>
        <taxon>Fungi</taxon>
        <taxon>Fungi incertae sedis</taxon>
        <taxon>Chytridiomycota</taxon>
        <taxon>Chytridiomycota incertae sedis</taxon>
        <taxon>Chytridiomycetes</taxon>
        <taxon>Rhizophlyctidales</taxon>
        <taxon>Rhizophlyctidaceae</taxon>
        <taxon>Rhizophlyctis</taxon>
    </lineage>
</organism>
<evidence type="ECO:0000259" key="5">
    <source>
        <dbReference type="PROSITE" id="PS50157"/>
    </source>
</evidence>
<dbReference type="FunFam" id="3.30.160.60:FF:000515">
    <property type="entry name" value="early growth response protein 4"/>
    <property type="match status" value="1"/>
</dbReference>
<keyword evidence="3" id="KW-0862">Zinc</keyword>
<protein>
    <submittedName>
        <fullName evidence="6">Metallothionein expression activator</fullName>
    </submittedName>
</protein>
<dbReference type="GO" id="GO:0000978">
    <property type="term" value="F:RNA polymerase II cis-regulatory region sequence-specific DNA binding"/>
    <property type="evidence" value="ECO:0007669"/>
    <property type="project" value="TreeGrafter"/>
</dbReference>
<dbReference type="SUPFAM" id="SSF57667">
    <property type="entry name" value="beta-beta-alpha zinc fingers"/>
    <property type="match status" value="1"/>
</dbReference>
<dbReference type="SMART" id="SM00355">
    <property type="entry name" value="ZnF_C2H2"/>
    <property type="match status" value="3"/>
</dbReference>
<feature type="domain" description="C2H2-type" evidence="5">
    <location>
        <begin position="69"/>
        <end position="97"/>
    </location>
</feature>
<dbReference type="GO" id="GO:0000981">
    <property type="term" value="F:DNA-binding transcription factor activity, RNA polymerase II-specific"/>
    <property type="evidence" value="ECO:0007669"/>
    <property type="project" value="TreeGrafter"/>
</dbReference>
<keyword evidence="2 4" id="KW-0863">Zinc-finger</keyword>
<gene>
    <name evidence="6" type="primary">ACE2_1</name>
    <name evidence="6" type="ORF">HK097_006358</name>
</gene>
<keyword evidence="1" id="KW-0479">Metal-binding</keyword>
<dbReference type="PROSITE" id="PS50157">
    <property type="entry name" value="ZINC_FINGER_C2H2_2"/>
    <property type="match status" value="3"/>
</dbReference>
<evidence type="ECO:0000313" key="7">
    <source>
        <dbReference type="Proteomes" id="UP001212841"/>
    </source>
</evidence>
<feature type="domain" description="C2H2-type" evidence="5">
    <location>
        <begin position="39"/>
        <end position="68"/>
    </location>
</feature>
<comment type="caution">
    <text evidence="6">The sequence shown here is derived from an EMBL/GenBank/DDBJ whole genome shotgun (WGS) entry which is preliminary data.</text>
</comment>
<keyword evidence="7" id="KW-1185">Reference proteome</keyword>
<name>A0AAD5RZH8_9FUNG</name>